<dbReference type="KEGG" id="ans:ArsFIN_21490"/>
<evidence type="ECO:0000313" key="4">
    <source>
        <dbReference type="Proteomes" id="UP000295134"/>
    </source>
</evidence>
<evidence type="ECO:0000313" key="2">
    <source>
        <dbReference type="EMBL" id="QBY43581.1"/>
    </source>
</evidence>
<keyword evidence="1" id="KW-1133">Transmembrane helix</keyword>
<dbReference type="EMBL" id="CP038613">
    <property type="protein sequence ID" value="QBY43581.1"/>
    <property type="molecule type" value="Genomic_DNA"/>
</dbReference>
<geneLocation type="plasmid" evidence="4">
    <name>parsfin5</name>
</geneLocation>
<proteinExistence type="predicted"/>
<reference evidence="3 4" key="1">
    <citation type="submission" date="2019-03" db="EMBL/GenBank/DDBJ databases">
        <title>Long-read sequencing reveals hyperdense prophage content in a complex bacterial symbiont genome.</title>
        <authorList>
            <person name="Frost C.L."/>
            <person name="Siozios S."/>
            <person name="Nadal-Jimenez P."/>
            <person name="Brockhurst M.A."/>
            <person name="King K.C."/>
            <person name="Darby A.C."/>
            <person name="Hurst G.D.D."/>
        </authorList>
    </citation>
    <scope>NUCLEOTIDE SEQUENCE [LARGE SCALE GENOMIC DNA]</scope>
    <source>
        <strain evidence="3 4">FIN</strain>
        <plasmid evidence="3">pArsFIN5</plasmid>
        <plasmid evidence="4">parsfin5</plasmid>
    </source>
</reference>
<organism evidence="3 4">
    <name type="scientific">Arsenophonus nasoniae</name>
    <name type="common">son-killer infecting Nasonia vitripennis</name>
    <dbReference type="NCBI Taxonomy" id="638"/>
    <lineage>
        <taxon>Bacteria</taxon>
        <taxon>Pseudomonadati</taxon>
        <taxon>Pseudomonadota</taxon>
        <taxon>Gammaproteobacteria</taxon>
        <taxon>Enterobacterales</taxon>
        <taxon>Morganellaceae</taxon>
        <taxon>Arsenophonus</taxon>
    </lineage>
</organism>
<geneLocation type="plasmid" evidence="3">
    <name>pArsFIN5</name>
</geneLocation>
<keyword evidence="3" id="KW-0614">Plasmid</keyword>
<dbReference type="KEGG" id="ans:ArsFIN_48440"/>
<evidence type="ECO:0000256" key="1">
    <source>
        <dbReference type="SAM" id="Phobius"/>
    </source>
</evidence>
<dbReference type="EMBL" id="CP038617">
    <property type="protein sequence ID" value="QBY46233.1"/>
    <property type="molecule type" value="Genomic_DNA"/>
</dbReference>
<keyword evidence="1" id="KW-0472">Membrane</keyword>
<sequence>MAMAAQENNIVGKICSKVMNDCQVIELTVKELPYQELLNIDYSVAAQFWGIPFTTVIGLWLFSKGLGAVINMMKGV</sequence>
<dbReference type="AlphaFoldDB" id="A0A4V1BXM7"/>
<evidence type="ECO:0000313" key="3">
    <source>
        <dbReference type="EMBL" id="QBY46233.1"/>
    </source>
</evidence>
<feature type="transmembrane region" description="Helical" evidence="1">
    <location>
        <begin position="42"/>
        <end position="62"/>
    </location>
</feature>
<gene>
    <name evidence="2" type="ORF">ArsFIN_21490</name>
    <name evidence="3" type="ORF">ArsFIN_48440</name>
</gene>
<name>A0A4V1BXM7_9GAMM</name>
<protein>
    <submittedName>
        <fullName evidence="3">Uncharacterized protein</fullName>
    </submittedName>
</protein>
<dbReference type="Proteomes" id="UP000295134">
    <property type="component" value="Chromosome"/>
</dbReference>
<dbReference type="Proteomes" id="UP000295134">
    <property type="component" value="Plasmid pArsFIN5"/>
</dbReference>
<accession>A0A4V1BXM7</accession>
<keyword evidence="1" id="KW-0812">Transmembrane</keyword>